<dbReference type="InterPro" id="IPR036661">
    <property type="entry name" value="Luciferase-like_sf"/>
</dbReference>
<keyword evidence="4" id="KW-1185">Reference proteome</keyword>
<gene>
    <name evidence="3" type="ORF">JOE57_001380</name>
</gene>
<feature type="domain" description="Luciferase-like" evidence="2">
    <location>
        <begin position="21"/>
        <end position="293"/>
    </location>
</feature>
<dbReference type="Proteomes" id="UP000704762">
    <property type="component" value="Unassembled WGS sequence"/>
</dbReference>
<evidence type="ECO:0000313" key="3">
    <source>
        <dbReference type="EMBL" id="MBM7798459.1"/>
    </source>
</evidence>
<evidence type="ECO:0000256" key="1">
    <source>
        <dbReference type="ARBA" id="ARBA00023002"/>
    </source>
</evidence>
<dbReference type="InterPro" id="IPR011251">
    <property type="entry name" value="Luciferase-like_dom"/>
</dbReference>
<comment type="caution">
    <text evidence="3">The sequence shown here is derived from an EMBL/GenBank/DDBJ whole genome shotgun (WGS) entry which is preliminary data.</text>
</comment>
<dbReference type="CDD" id="cd01097">
    <property type="entry name" value="Tetrahydromethanopterin_reductase"/>
    <property type="match status" value="1"/>
</dbReference>
<dbReference type="Pfam" id="PF00296">
    <property type="entry name" value="Bac_luciferase"/>
    <property type="match status" value="1"/>
</dbReference>
<dbReference type="PANTHER" id="PTHR43244:SF1">
    <property type="entry name" value="5,10-METHYLENETETRAHYDROMETHANOPTERIN REDUCTASE"/>
    <property type="match status" value="1"/>
</dbReference>
<dbReference type="Gene3D" id="3.20.20.30">
    <property type="entry name" value="Luciferase-like domain"/>
    <property type="match status" value="1"/>
</dbReference>
<accession>A0ABS2RHH7</accession>
<evidence type="ECO:0000259" key="2">
    <source>
        <dbReference type="Pfam" id="PF00296"/>
    </source>
</evidence>
<evidence type="ECO:0000313" key="4">
    <source>
        <dbReference type="Proteomes" id="UP000704762"/>
    </source>
</evidence>
<protein>
    <submittedName>
        <fullName evidence="3">Alkanesulfonate monooxygenase SsuD/methylene tetrahydromethanopterin reductase-like flavin-dependent oxidoreductase (Luciferase family)</fullName>
    </submittedName>
</protein>
<keyword evidence="1" id="KW-0560">Oxidoreductase</keyword>
<dbReference type="RefSeq" id="WP_239578868.1">
    <property type="nucleotide sequence ID" value="NZ_BAAAQP010000008.1"/>
</dbReference>
<reference evidence="3 4" key="1">
    <citation type="submission" date="2021-01" db="EMBL/GenBank/DDBJ databases">
        <title>Sequencing the genomes of 1000 actinobacteria strains.</title>
        <authorList>
            <person name="Klenk H.-P."/>
        </authorList>
    </citation>
    <scope>NUCLEOTIDE SEQUENCE [LARGE SCALE GENOMIC DNA]</scope>
    <source>
        <strain evidence="3 4">DSM 18662</strain>
    </source>
</reference>
<dbReference type="SUPFAM" id="SSF51679">
    <property type="entry name" value="Bacterial luciferase-like"/>
    <property type="match status" value="1"/>
</dbReference>
<proteinExistence type="predicted"/>
<name>A0ABS2RHH7_9ACTN</name>
<dbReference type="EMBL" id="JAFBCF010000001">
    <property type="protein sequence ID" value="MBM7798459.1"/>
    <property type="molecule type" value="Genomic_DNA"/>
</dbReference>
<dbReference type="InterPro" id="IPR050564">
    <property type="entry name" value="F420-G6PD/mer"/>
</dbReference>
<dbReference type="PANTHER" id="PTHR43244">
    <property type="match status" value="1"/>
</dbReference>
<sequence length="319" mass="33765">MAPTGIQVGMCFDRTFPAPLVTEFAVRLEEGGADQLWVIEDCFFTAGISLAAAALTATRRLTVGIGILPAVSRTAAVTAMEIATLCQLAPGRVLPGIGHGVQAWMAQMGVRPSSPLTALDEVMTAVGRLLDGETVTVDGDYVQLDNVALHTPPTQRPPLLAGVQSPRSLALAGRCADGVVLIEPCSPSYVRSALAQAGNPEPFHVAAFGMIRIMEDRRDAYRSIAPWLASQLQLPNAALRALPFFDDLVARHARDGVDGLASMPVDWWTEIGPIGTLDDAARHLDALEAAGVHSVGFYPAADVATARTQVDDVLRLAAR</sequence>
<organism evidence="3 4">
    <name type="scientific">Microlunatus panaciterrae</name>
    <dbReference type="NCBI Taxonomy" id="400768"/>
    <lineage>
        <taxon>Bacteria</taxon>
        <taxon>Bacillati</taxon>
        <taxon>Actinomycetota</taxon>
        <taxon>Actinomycetes</taxon>
        <taxon>Propionibacteriales</taxon>
        <taxon>Propionibacteriaceae</taxon>
        <taxon>Microlunatus</taxon>
    </lineage>
</organism>